<evidence type="ECO:0000256" key="1">
    <source>
        <dbReference type="SAM" id="MobiDB-lite"/>
    </source>
</evidence>
<dbReference type="InterPro" id="IPR036680">
    <property type="entry name" value="SPOR-like_sf"/>
</dbReference>
<dbReference type="Gene3D" id="3.30.70.1070">
    <property type="entry name" value="Sporulation related repeat"/>
    <property type="match status" value="1"/>
</dbReference>
<comment type="caution">
    <text evidence="4">The sequence shown here is derived from an EMBL/GenBank/DDBJ whole genome shotgun (WGS) entry which is preliminary data.</text>
</comment>
<feature type="region of interest" description="Disordered" evidence="1">
    <location>
        <begin position="90"/>
        <end position="138"/>
    </location>
</feature>
<dbReference type="SUPFAM" id="SSF110997">
    <property type="entry name" value="Sporulation related repeat"/>
    <property type="match status" value="1"/>
</dbReference>
<dbReference type="RefSeq" id="WP_188642417.1">
    <property type="nucleotide sequence ID" value="NZ_BMID01000001.1"/>
</dbReference>
<dbReference type="Pfam" id="PF05036">
    <property type="entry name" value="SPOR"/>
    <property type="match status" value="1"/>
</dbReference>
<keyword evidence="2" id="KW-0472">Membrane</keyword>
<dbReference type="InterPro" id="IPR007730">
    <property type="entry name" value="SPOR-like_dom"/>
</dbReference>
<feature type="domain" description="SPOR" evidence="3">
    <location>
        <begin position="132"/>
        <end position="212"/>
    </location>
</feature>
<evidence type="ECO:0000256" key="2">
    <source>
        <dbReference type="SAM" id="Phobius"/>
    </source>
</evidence>
<dbReference type="PROSITE" id="PS51724">
    <property type="entry name" value="SPOR"/>
    <property type="match status" value="1"/>
</dbReference>
<evidence type="ECO:0000259" key="3">
    <source>
        <dbReference type="PROSITE" id="PS51724"/>
    </source>
</evidence>
<dbReference type="Proteomes" id="UP000603317">
    <property type="component" value="Unassembled WGS sequence"/>
</dbReference>
<keyword evidence="5" id="KW-1185">Reference proteome</keyword>
<feature type="transmembrane region" description="Helical" evidence="2">
    <location>
        <begin position="40"/>
        <end position="62"/>
    </location>
</feature>
<protein>
    <recommendedName>
        <fullName evidence="3">SPOR domain-containing protein</fullName>
    </recommendedName>
</protein>
<accession>A0ABQ1FER2</accession>
<dbReference type="EMBL" id="BMID01000001">
    <property type="protein sequence ID" value="GGA08534.1"/>
    <property type="molecule type" value="Genomic_DNA"/>
</dbReference>
<evidence type="ECO:0000313" key="4">
    <source>
        <dbReference type="EMBL" id="GGA08534.1"/>
    </source>
</evidence>
<name>A0ABQ1FER2_9SPHN</name>
<evidence type="ECO:0000313" key="5">
    <source>
        <dbReference type="Proteomes" id="UP000603317"/>
    </source>
</evidence>
<organism evidence="4 5">
    <name type="scientific">Blastomonas marina</name>
    <dbReference type="NCBI Taxonomy" id="1867408"/>
    <lineage>
        <taxon>Bacteria</taxon>
        <taxon>Pseudomonadati</taxon>
        <taxon>Pseudomonadota</taxon>
        <taxon>Alphaproteobacteria</taxon>
        <taxon>Sphingomonadales</taxon>
        <taxon>Sphingomonadaceae</taxon>
        <taxon>Blastomonas</taxon>
    </lineage>
</organism>
<feature type="compositionally biased region" description="Basic and acidic residues" evidence="1">
    <location>
        <begin position="90"/>
        <end position="100"/>
    </location>
</feature>
<proteinExistence type="predicted"/>
<sequence length="212" mass="22433">MSDAAYGNDDRLALEEERSLPWLESGLEDEDEDAFDTRRIVVLCLIALAAMIAIVGAIWFLYGNSGDPAETASGEVIAAPDGPYKIAPEHRGGREFDRTGDSAPTAAEGQTQQAQLAGGSEVDTPTAPAESQAPASGVGVQVGAYRSRNRAEQAWAELSANGPLQGRNYRIEEARADIGTVFRLQALAPNASQANALCGELRSVGIDCQVRD</sequence>
<reference evidence="5" key="1">
    <citation type="journal article" date="2019" name="Int. J. Syst. Evol. Microbiol.">
        <title>The Global Catalogue of Microorganisms (GCM) 10K type strain sequencing project: providing services to taxonomists for standard genome sequencing and annotation.</title>
        <authorList>
            <consortium name="The Broad Institute Genomics Platform"/>
            <consortium name="The Broad Institute Genome Sequencing Center for Infectious Disease"/>
            <person name="Wu L."/>
            <person name="Ma J."/>
        </authorList>
    </citation>
    <scope>NUCLEOTIDE SEQUENCE [LARGE SCALE GENOMIC DNA]</scope>
    <source>
        <strain evidence="5">CGMCC 1.15297</strain>
    </source>
</reference>
<keyword evidence="2" id="KW-1133">Transmembrane helix</keyword>
<gene>
    <name evidence="4" type="ORF">GCM10010923_18460</name>
</gene>
<keyword evidence="2" id="KW-0812">Transmembrane</keyword>